<sequence length="249" mass="28885">MMYTVFIIKKQRDRFLSCYKRKRGNTILAHQFQTLASFTTYTFKMMEKNVCDLLSSTWEEGDASDQHSTQTHVDKKLKLFGVELHPRANDLSSAEKDESINSSSTTTIEKNLPTNLKKFECQYCLKEFVNSQALGGHQNAHKKERLKKKKLQLQARRARINYYLQPYTHYYKDGVSFDFHGYYGPENESSISFSEYDDDLLSFRDPCNFTLTHIDSSRGKYRPVAIKPSSRPVDLKQNCVGLDLQLTLS</sequence>
<evidence type="ECO:0000313" key="2">
    <source>
        <dbReference type="Proteomes" id="UP001056120"/>
    </source>
</evidence>
<reference evidence="1 2" key="2">
    <citation type="journal article" date="2022" name="Mol. Ecol. Resour.">
        <title>The genomes of chicory, endive, great burdock and yacon provide insights into Asteraceae paleo-polyploidization history and plant inulin production.</title>
        <authorList>
            <person name="Fan W."/>
            <person name="Wang S."/>
            <person name="Wang H."/>
            <person name="Wang A."/>
            <person name="Jiang F."/>
            <person name="Liu H."/>
            <person name="Zhao H."/>
            <person name="Xu D."/>
            <person name="Zhang Y."/>
        </authorList>
    </citation>
    <scope>NUCLEOTIDE SEQUENCE [LARGE SCALE GENOMIC DNA]</scope>
    <source>
        <strain evidence="2">cv. Yunnan</strain>
        <tissue evidence="1">Leaves</tissue>
    </source>
</reference>
<reference evidence="2" key="1">
    <citation type="journal article" date="2022" name="Mol. Ecol. Resour.">
        <title>The genomes of chicory, endive, great burdock and yacon provide insights into Asteraceae palaeo-polyploidization history and plant inulin production.</title>
        <authorList>
            <person name="Fan W."/>
            <person name="Wang S."/>
            <person name="Wang H."/>
            <person name="Wang A."/>
            <person name="Jiang F."/>
            <person name="Liu H."/>
            <person name="Zhao H."/>
            <person name="Xu D."/>
            <person name="Zhang Y."/>
        </authorList>
    </citation>
    <scope>NUCLEOTIDE SEQUENCE [LARGE SCALE GENOMIC DNA]</scope>
    <source>
        <strain evidence="2">cv. Yunnan</strain>
    </source>
</reference>
<organism evidence="1 2">
    <name type="scientific">Smallanthus sonchifolius</name>
    <dbReference type="NCBI Taxonomy" id="185202"/>
    <lineage>
        <taxon>Eukaryota</taxon>
        <taxon>Viridiplantae</taxon>
        <taxon>Streptophyta</taxon>
        <taxon>Embryophyta</taxon>
        <taxon>Tracheophyta</taxon>
        <taxon>Spermatophyta</taxon>
        <taxon>Magnoliopsida</taxon>
        <taxon>eudicotyledons</taxon>
        <taxon>Gunneridae</taxon>
        <taxon>Pentapetalae</taxon>
        <taxon>asterids</taxon>
        <taxon>campanulids</taxon>
        <taxon>Asterales</taxon>
        <taxon>Asteraceae</taxon>
        <taxon>Asteroideae</taxon>
        <taxon>Heliantheae alliance</taxon>
        <taxon>Millerieae</taxon>
        <taxon>Smallanthus</taxon>
    </lineage>
</organism>
<accession>A0ACB9C9L1</accession>
<dbReference type="EMBL" id="CM042038">
    <property type="protein sequence ID" value="KAI3730945.1"/>
    <property type="molecule type" value="Genomic_DNA"/>
</dbReference>
<comment type="caution">
    <text evidence="1">The sequence shown here is derived from an EMBL/GenBank/DDBJ whole genome shotgun (WGS) entry which is preliminary data.</text>
</comment>
<gene>
    <name evidence="1" type="ORF">L1987_62126</name>
</gene>
<evidence type="ECO:0000313" key="1">
    <source>
        <dbReference type="EMBL" id="KAI3730945.1"/>
    </source>
</evidence>
<keyword evidence="2" id="KW-1185">Reference proteome</keyword>
<protein>
    <submittedName>
        <fullName evidence="1">Uncharacterized protein</fullName>
    </submittedName>
</protein>
<dbReference type="Proteomes" id="UP001056120">
    <property type="component" value="Linkage Group LG21"/>
</dbReference>
<name>A0ACB9C9L1_9ASTR</name>
<proteinExistence type="predicted"/>